<dbReference type="AlphaFoldDB" id="A0A967ECJ0"/>
<dbReference type="InterPro" id="IPR013830">
    <property type="entry name" value="SGNH_hydro"/>
</dbReference>
<dbReference type="EMBL" id="VIKU02000007">
    <property type="protein sequence ID" value="NHF61261.1"/>
    <property type="molecule type" value="Genomic_DNA"/>
</dbReference>
<accession>A0A967ECJ0</accession>
<dbReference type="RefSeq" id="WP_152575764.1">
    <property type="nucleotide sequence ID" value="NZ_VIKU02000007.1"/>
</dbReference>
<reference evidence="2" key="2">
    <citation type="submission" date="2020-03" db="EMBL/GenBank/DDBJ databases">
        <title>Flavobacteriaceae bacterium strain TP-CH-4, a member of the family Flavobacteriaceae isolated from a deep-sea seamount.</title>
        <authorList>
            <person name="Zhang D.-C."/>
        </authorList>
    </citation>
    <scope>NUCLEOTIDE SEQUENCE</scope>
    <source>
        <strain evidence="2">TP-CH-4</strain>
    </source>
</reference>
<dbReference type="Gene3D" id="3.40.50.1110">
    <property type="entry name" value="SGNH hydrolase"/>
    <property type="match status" value="1"/>
</dbReference>
<evidence type="ECO:0000259" key="1">
    <source>
        <dbReference type="Pfam" id="PF13472"/>
    </source>
</evidence>
<dbReference type="SUPFAM" id="SSF52266">
    <property type="entry name" value="SGNH hydrolase"/>
    <property type="match status" value="1"/>
</dbReference>
<dbReference type="GO" id="GO:0004622">
    <property type="term" value="F:phosphatidylcholine lysophospholipase activity"/>
    <property type="evidence" value="ECO:0007669"/>
    <property type="project" value="TreeGrafter"/>
</dbReference>
<organism evidence="2 3">
    <name type="scientific">Pelagihabitans pacificus</name>
    <dbReference type="NCBI Taxonomy" id="2696054"/>
    <lineage>
        <taxon>Bacteria</taxon>
        <taxon>Pseudomonadati</taxon>
        <taxon>Bacteroidota</taxon>
        <taxon>Flavobacteriia</taxon>
        <taxon>Flavobacteriales</taxon>
        <taxon>Flavobacteriaceae</taxon>
        <taxon>Pelagihabitans</taxon>
    </lineage>
</organism>
<proteinExistence type="predicted"/>
<dbReference type="Proteomes" id="UP000707206">
    <property type="component" value="Unassembled WGS sequence"/>
</dbReference>
<protein>
    <submittedName>
        <fullName evidence="2">G-D-S-L family lipolytic protein</fullName>
    </submittedName>
</protein>
<dbReference type="PANTHER" id="PTHR30383">
    <property type="entry name" value="THIOESTERASE 1/PROTEASE 1/LYSOPHOSPHOLIPASE L1"/>
    <property type="match status" value="1"/>
</dbReference>
<keyword evidence="3" id="KW-1185">Reference proteome</keyword>
<dbReference type="PANTHER" id="PTHR30383:SF5">
    <property type="entry name" value="SGNH HYDROLASE-TYPE ESTERASE DOMAIN-CONTAINING PROTEIN"/>
    <property type="match status" value="1"/>
</dbReference>
<comment type="caution">
    <text evidence="2">The sequence shown here is derived from an EMBL/GenBank/DDBJ whole genome shotgun (WGS) entry which is preliminary data.</text>
</comment>
<evidence type="ECO:0000313" key="3">
    <source>
        <dbReference type="Proteomes" id="UP000707206"/>
    </source>
</evidence>
<dbReference type="Pfam" id="PF13472">
    <property type="entry name" value="Lipase_GDSL_2"/>
    <property type="match status" value="1"/>
</dbReference>
<feature type="domain" description="SGNH hydrolase-type esterase" evidence="1">
    <location>
        <begin position="56"/>
        <end position="204"/>
    </location>
</feature>
<evidence type="ECO:0000313" key="2">
    <source>
        <dbReference type="EMBL" id="NHF61261.1"/>
    </source>
</evidence>
<gene>
    <name evidence="2" type="ORF">FK220_018050</name>
</gene>
<name>A0A967ECJ0_9FLAO</name>
<dbReference type="InterPro" id="IPR051532">
    <property type="entry name" value="Ester_Hydrolysis_Enzymes"/>
</dbReference>
<dbReference type="InterPro" id="IPR036514">
    <property type="entry name" value="SGNH_hydro_sf"/>
</dbReference>
<sequence>MKYLYLFPLFLMTLGQAQEASDFMEEVDAIQKKYDTLWDASKETIVFTGSSSVRIWNDLQERFPDYQIVNTGFGGSQATDLLAYSDALVLRFKPRKVFIYEGDNDLSAKKKPRAIVKTLANIIARIREQNAAAEIVLIAAKPSIVRWQMKRKYKKLNRKLKRWSQKDSLIDFADVWKPMLEGRKINEELFIEDGLHMNGKGYDIWYEVLKPYVK</sequence>
<reference evidence="2" key="1">
    <citation type="submission" date="2019-07" db="EMBL/GenBank/DDBJ databases">
        <authorList>
            <person name="De-Chao Zhang Q."/>
        </authorList>
    </citation>
    <scope>NUCLEOTIDE SEQUENCE</scope>
    <source>
        <strain evidence="2">TP-CH-4</strain>
    </source>
</reference>